<dbReference type="GO" id="GO:0005886">
    <property type="term" value="C:plasma membrane"/>
    <property type="evidence" value="ECO:0007669"/>
    <property type="project" value="UniProtKB-SubCell"/>
</dbReference>
<evidence type="ECO:0000313" key="9">
    <source>
        <dbReference type="EMBL" id="OPX44343.1"/>
    </source>
</evidence>
<dbReference type="Proteomes" id="UP000191554">
    <property type="component" value="Unassembled WGS sequence"/>
</dbReference>
<keyword evidence="4 7" id="KW-0812">Transmembrane</keyword>
<dbReference type="InterPro" id="IPR025937">
    <property type="entry name" value="PDGLE_dom"/>
</dbReference>
<dbReference type="EMBL" id="MZGX01000009">
    <property type="protein sequence ID" value="OPX44343.1"/>
    <property type="molecule type" value="Genomic_DNA"/>
</dbReference>
<dbReference type="RefSeq" id="WP_080064093.1">
    <property type="nucleotide sequence ID" value="NZ_MZGX01000009.1"/>
</dbReference>
<evidence type="ECO:0000256" key="5">
    <source>
        <dbReference type="ARBA" id="ARBA00022989"/>
    </source>
</evidence>
<keyword evidence="3" id="KW-1003">Cell membrane</keyword>
<name>A0A1V4SKN4_RUMHU</name>
<feature type="transmembrane region" description="Helical" evidence="7">
    <location>
        <begin position="71"/>
        <end position="97"/>
    </location>
</feature>
<dbReference type="AlphaFoldDB" id="A0A1V4SKN4"/>
<keyword evidence="2" id="KW-0813">Transport</keyword>
<dbReference type="PANTHER" id="PTHR34229:SF1">
    <property type="entry name" value="METAL TRANSPORT PROTEIN HI_1621-RELATED"/>
    <property type="match status" value="1"/>
</dbReference>
<feature type="transmembrane region" description="Helical" evidence="7">
    <location>
        <begin position="223"/>
        <end position="243"/>
    </location>
</feature>
<evidence type="ECO:0000313" key="10">
    <source>
        <dbReference type="Proteomes" id="UP000191554"/>
    </source>
</evidence>
<feature type="transmembrane region" description="Helical" evidence="7">
    <location>
        <begin position="40"/>
        <end position="59"/>
    </location>
</feature>
<dbReference type="InterPro" id="IPR002751">
    <property type="entry name" value="CbiM/NikMN"/>
</dbReference>
<organism evidence="9 10">
    <name type="scientific">Ruminiclostridium hungatei</name>
    <name type="common">Clostridium hungatei</name>
    <dbReference type="NCBI Taxonomy" id="48256"/>
    <lineage>
        <taxon>Bacteria</taxon>
        <taxon>Bacillati</taxon>
        <taxon>Bacillota</taxon>
        <taxon>Clostridia</taxon>
        <taxon>Eubacteriales</taxon>
        <taxon>Oscillospiraceae</taxon>
        <taxon>Ruminiclostridium</taxon>
    </lineage>
</organism>
<evidence type="ECO:0000259" key="8">
    <source>
        <dbReference type="Pfam" id="PF13190"/>
    </source>
</evidence>
<dbReference type="GO" id="GO:0000041">
    <property type="term" value="P:transition metal ion transport"/>
    <property type="evidence" value="ECO:0007669"/>
    <property type="project" value="InterPro"/>
</dbReference>
<feature type="transmembrane region" description="Helical" evidence="7">
    <location>
        <begin position="175"/>
        <end position="202"/>
    </location>
</feature>
<comment type="caution">
    <text evidence="9">The sequence shown here is derived from an EMBL/GenBank/DDBJ whole genome shotgun (WGS) entry which is preliminary data.</text>
</comment>
<evidence type="ECO:0000256" key="7">
    <source>
        <dbReference type="SAM" id="Phobius"/>
    </source>
</evidence>
<keyword evidence="5 7" id="KW-1133">Transmembrane helix</keyword>
<comment type="subcellular location">
    <subcellularLocation>
        <location evidence="1">Cell membrane</location>
        <topology evidence="1">Multi-pass membrane protein</topology>
    </subcellularLocation>
</comment>
<dbReference type="PANTHER" id="PTHR34229">
    <property type="entry name" value="METAL TRANSPORT PROTEIN HI_1621-RELATED"/>
    <property type="match status" value="1"/>
</dbReference>
<feature type="transmembrane region" description="Helical" evidence="7">
    <location>
        <begin position="297"/>
        <end position="322"/>
    </location>
</feature>
<evidence type="ECO:0000256" key="6">
    <source>
        <dbReference type="ARBA" id="ARBA00023136"/>
    </source>
</evidence>
<evidence type="ECO:0000256" key="3">
    <source>
        <dbReference type="ARBA" id="ARBA00022475"/>
    </source>
</evidence>
<dbReference type="Gene3D" id="1.10.1760.20">
    <property type="match status" value="1"/>
</dbReference>
<protein>
    <submittedName>
        <fullName evidence="9">Fused nickel transport protein NikMN</fullName>
    </submittedName>
</protein>
<accession>A0A1V4SKN4</accession>
<evidence type="ECO:0000256" key="1">
    <source>
        <dbReference type="ARBA" id="ARBA00004651"/>
    </source>
</evidence>
<feature type="transmembrane region" description="Helical" evidence="7">
    <location>
        <begin position="7"/>
        <end position="28"/>
    </location>
</feature>
<feature type="transmembrane region" description="Helical" evidence="7">
    <location>
        <begin position="137"/>
        <end position="160"/>
    </location>
</feature>
<evidence type="ECO:0000256" key="4">
    <source>
        <dbReference type="ARBA" id="ARBA00022692"/>
    </source>
</evidence>
<dbReference type="OrthoDB" id="5395048at2"/>
<feature type="transmembrane region" description="Helical" evidence="7">
    <location>
        <begin position="103"/>
        <end position="125"/>
    </location>
</feature>
<feature type="domain" description="PDGLE" evidence="8">
    <location>
        <begin position="223"/>
        <end position="323"/>
    </location>
</feature>
<dbReference type="STRING" id="48256.CLHUN_16420"/>
<dbReference type="Pfam" id="PF13190">
    <property type="entry name" value="PDGLE"/>
    <property type="match status" value="1"/>
</dbReference>
<keyword evidence="6 7" id="KW-0472">Membrane</keyword>
<reference evidence="9 10" key="1">
    <citation type="submission" date="2017-03" db="EMBL/GenBank/DDBJ databases">
        <title>Genome sequence of Clostridium hungatei DSM 14427.</title>
        <authorList>
            <person name="Poehlein A."/>
            <person name="Daniel R."/>
        </authorList>
    </citation>
    <scope>NUCLEOTIDE SEQUENCE [LARGE SCALE GENOMIC DNA]</scope>
    <source>
        <strain evidence="9 10">DSM 14427</strain>
    </source>
</reference>
<gene>
    <name evidence="9" type="primary">nikMN</name>
    <name evidence="9" type="ORF">CLHUN_16420</name>
</gene>
<sequence>MHMGDVLISPQVGGVMLAAAVGTAAFSIKKVREMDEKKLPLMGVMAAFVFAAQMINFTIPGTGSSGHLGGGLLLAVLLGPSGGFLSMAAILLIQALFFADGGYLAYGCNLINMGFYACFIAYPLIYKLITKNKLSRTRIVIGSIVASAVGLQLGAFSVVLQTQLSGKTELPFSQFVWIMLGIHLAIGLVEGIVTAAVVSFVWKVRPEIIAEDAGNVSKKGNGTVIAVFVAAALALGGIVSLFASANPDGLEWSIGKVTGQELTGNSGIHAALEKAQEKIALLPDYGFKSDGENGGEAAGTVVSGIAGSAVTLGVIVLIGFAVRVFKRQKTRPGN</sequence>
<dbReference type="Pfam" id="PF01891">
    <property type="entry name" value="CbiM"/>
    <property type="match status" value="1"/>
</dbReference>
<evidence type="ECO:0000256" key="2">
    <source>
        <dbReference type="ARBA" id="ARBA00022448"/>
    </source>
</evidence>
<proteinExistence type="predicted"/>
<keyword evidence="10" id="KW-1185">Reference proteome</keyword>